<organism evidence="3 4">
    <name type="scientific">Elasticomyces elasticus</name>
    <dbReference type="NCBI Taxonomy" id="574655"/>
    <lineage>
        <taxon>Eukaryota</taxon>
        <taxon>Fungi</taxon>
        <taxon>Dikarya</taxon>
        <taxon>Ascomycota</taxon>
        <taxon>Pezizomycotina</taxon>
        <taxon>Dothideomycetes</taxon>
        <taxon>Dothideomycetidae</taxon>
        <taxon>Mycosphaerellales</taxon>
        <taxon>Teratosphaeriaceae</taxon>
        <taxon>Elasticomyces</taxon>
    </lineage>
</organism>
<keyword evidence="2" id="KW-0812">Transmembrane</keyword>
<evidence type="ECO:0000256" key="2">
    <source>
        <dbReference type="SAM" id="Phobius"/>
    </source>
</evidence>
<dbReference type="AlphaFoldDB" id="A0AAN7WA45"/>
<gene>
    <name evidence="3" type="ORF">LTR97_009978</name>
</gene>
<sequence>MPFKQMFEKRVNADMQGENSYAQESKKARPSTPQPEMEAEDLDLSEKKERPPRFSTLFANPPPLSMRQPESFPEPKNRSGIWMPTSLFVLFAVILLFESTLLFAYTVIGFYNNMPTGFMPSAPAACNCEANKPAINIAPNFIMPQAQAPQQTITVLGNGVLSDINSEPATSTSTSTTISSSTTQEASSQASAIASNLLGILTSTPAASTTTSSTTSTTPLPDIATSTLISSVTPPRSTVNSIILVTVNAAGSTLPPRSTVTSTKTIDASQAAAESSTKAALAGLAAAMTLDATLSSTTLATSLSTSPTSTEATTAAPVATD</sequence>
<feature type="region of interest" description="Disordered" evidence="1">
    <location>
        <begin position="1"/>
        <end position="72"/>
    </location>
</feature>
<feature type="compositionally biased region" description="Basic and acidic residues" evidence="1">
    <location>
        <begin position="1"/>
        <end position="12"/>
    </location>
</feature>
<reference evidence="3" key="1">
    <citation type="submission" date="2023-08" db="EMBL/GenBank/DDBJ databases">
        <title>Black Yeasts Isolated from many extreme environments.</title>
        <authorList>
            <person name="Coleine C."/>
            <person name="Stajich J.E."/>
            <person name="Selbmann L."/>
        </authorList>
    </citation>
    <scope>NUCLEOTIDE SEQUENCE</scope>
    <source>
        <strain evidence="3">CCFEE 5810</strain>
    </source>
</reference>
<keyword evidence="2" id="KW-0472">Membrane</keyword>
<keyword evidence="2" id="KW-1133">Transmembrane helix</keyword>
<evidence type="ECO:0000313" key="4">
    <source>
        <dbReference type="Proteomes" id="UP001310594"/>
    </source>
</evidence>
<evidence type="ECO:0000313" key="3">
    <source>
        <dbReference type="EMBL" id="KAK5693409.1"/>
    </source>
</evidence>
<protein>
    <submittedName>
        <fullName evidence="3">Uncharacterized protein</fullName>
    </submittedName>
</protein>
<dbReference type="Proteomes" id="UP001310594">
    <property type="component" value="Unassembled WGS sequence"/>
</dbReference>
<feature type="transmembrane region" description="Helical" evidence="2">
    <location>
        <begin position="87"/>
        <end position="111"/>
    </location>
</feature>
<dbReference type="EMBL" id="JAVRQU010000017">
    <property type="protein sequence ID" value="KAK5693409.1"/>
    <property type="molecule type" value="Genomic_DNA"/>
</dbReference>
<name>A0AAN7WA45_9PEZI</name>
<feature type="region of interest" description="Disordered" evidence="1">
    <location>
        <begin position="300"/>
        <end position="321"/>
    </location>
</feature>
<comment type="caution">
    <text evidence="3">The sequence shown here is derived from an EMBL/GenBank/DDBJ whole genome shotgun (WGS) entry which is preliminary data.</text>
</comment>
<evidence type="ECO:0000256" key="1">
    <source>
        <dbReference type="SAM" id="MobiDB-lite"/>
    </source>
</evidence>
<proteinExistence type="predicted"/>
<accession>A0AAN7WA45</accession>